<proteinExistence type="predicted"/>
<dbReference type="Gene3D" id="3.40.50.2000">
    <property type="entry name" value="Glycogen Phosphorylase B"/>
    <property type="match status" value="2"/>
</dbReference>
<dbReference type="InterPro" id="IPR001296">
    <property type="entry name" value="Glyco_trans_1"/>
</dbReference>
<evidence type="ECO:0000313" key="5">
    <source>
        <dbReference type="Proteomes" id="UP000034201"/>
    </source>
</evidence>
<dbReference type="AlphaFoldDB" id="A0A0G1ZKI0"/>
<accession>A0A0G1ZKI0</accession>
<feature type="transmembrane region" description="Helical" evidence="1">
    <location>
        <begin position="133"/>
        <end position="154"/>
    </location>
</feature>
<evidence type="ECO:0000256" key="1">
    <source>
        <dbReference type="SAM" id="Phobius"/>
    </source>
</evidence>
<gene>
    <name evidence="4" type="ORF">UY61_C0048G0004</name>
</gene>
<evidence type="ECO:0000259" key="2">
    <source>
        <dbReference type="Pfam" id="PF00534"/>
    </source>
</evidence>
<comment type="caution">
    <text evidence="4">The sequence shown here is derived from an EMBL/GenBank/DDBJ whole genome shotgun (WGS) entry which is preliminary data.</text>
</comment>
<dbReference type="Pfam" id="PF00534">
    <property type="entry name" value="Glycos_transf_1"/>
    <property type="match status" value="1"/>
</dbReference>
<keyword evidence="1" id="KW-0812">Transmembrane</keyword>
<evidence type="ECO:0000259" key="3">
    <source>
        <dbReference type="Pfam" id="PF13439"/>
    </source>
</evidence>
<dbReference type="Pfam" id="PF13439">
    <property type="entry name" value="Glyco_transf_4"/>
    <property type="match status" value="1"/>
</dbReference>
<dbReference type="GO" id="GO:0016740">
    <property type="term" value="F:transferase activity"/>
    <property type="evidence" value="ECO:0007669"/>
    <property type="project" value="UniProtKB-KW"/>
</dbReference>
<feature type="domain" description="Glycosyl transferase family 1" evidence="2">
    <location>
        <begin position="201"/>
        <end position="350"/>
    </location>
</feature>
<dbReference type="PANTHER" id="PTHR12526">
    <property type="entry name" value="GLYCOSYLTRANSFERASE"/>
    <property type="match status" value="1"/>
</dbReference>
<dbReference type="SUPFAM" id="SSF53756">
    <property type="entry name" value="UDP-Glycosyltransferase/glycogen phosphorylase"/>
    <property type="match status" value="1"/>
</dbReference>
<dbReference type="PANTHER" id="PTHR12526:SF630">
    <property type="entry name" value="GLYCOSYLTRANSFERASE"/>
    <property type="match status" value="1"/>
</dbReference>
<reference evidence="4 5" key="1">
    <citation type="journal article" date="2015" name="Nature">
        <title>rRNA introns, odd ribosomes, and small enigmatic genomes across a large radiation of phyla.</title>
        <authorList>
            <person name="Brown C.T."/>
            <person name="Hug L.A."/>
            <person name="Thomas B.C."/>
            <person name="Sharon I."/>
            <person name="Castelle C.J."/>
            <person name="Singh A."/>
            <person name="Wilkins M.J."/>
            <person name="Williams K.H."/>
            <person name="Banfield J.F."/>
        </authorList>
    </citation>
    <scope>NUCLEOTIDE SEQUENCE [LARGE SCALE GENOMIC DNA]</scope>
</reference>
<sequence length="374" mass="41755">MKRGKILYLITKATFGGAQKYVYDLATSLPKERFEPIVAYGTHGKLAENLYYSGIMIHHLPSLGRDIAIISDIKSFLEIYRYIKETRPDVVHLNSSKAAALGALAARLAGVRSIIFTVHGWPFKEDRRLPLRLGLYLVSWLTALLSHTVIVVSISDDTKGKRMWFVRKKINYIHLALKALETYTRAQAEVLLFEHAGLFLNSIRLVTIAELTPNKGLRYGIEMMKELEEHAPQKYTYSIIGNGEERSSLPNYAEELGVSQSVSFESLTPNKPPENLSTEAFRYLPAFDIFILPSIKEGMPYVLLEAAAAGLSIVATDVVKSEASNIPNIQIVPSKSGRALANAVEKISRDTLAQVPYGTHLFKHMLDSTIELYA</sequence>
<protein>
    <submittedName>
        <fullName evidence="4">Glycosyl transferase group 1</fullName>
    </submittedName>
</protein>
<keyword evidence="1" id="KW-0472">Membrane</keyword>
<evidence type="ECO:0000313" key="4">
    <source>
        <dbReference type="EMBL" id="KKW19909.1"/>
    </source>
</evidence>
<organism evidence="4 5">
    <name type="scientific">Candidatus Adlerbacteria bacterium GW2011_GWC1_50_9</name>
    <dbReference type="NCBI Taxonomy" id="1618608"/>
    <lineage>
        <taxon>Bacteria</taxon>
        <taxon>Candidatus Adleribacteriota</taxon>
    </lineage>
</organism>
<keyword evidence="1" id="KW-1133">Transmembrane helix</keyword>
<keyword evidence="4" id="KW-0808">Transferase</keyword>
<feature type="domain" description="Glycosyltransferase subfamily 4-like N-terminal" evidence="3">
    <location>
        <begin position="15"/>
        <end position="159"/>
    </location>
</feature>
<dbReference type="EMBL" id="LCQQ01000048">
    <property type="protein sequence ID" value="KKW19909.1"/>
    <property type="molecule type" value="Genomic_DNA"/>
</dbReference>
<name>A0A0G1ZKI0_9BACT</name>
<dbReference type="InterPro" id="IPR028098">
    <property type="entry name" value="Glyco_trans_4-like_N"/>
</dbReference>
<dbReference type="Proteomes" id="UP000034201">
    <property type="component" value="Unassembled WGS sequence"/>
</dbReference>